<comment type="caution">
    <text evidence="1">The sequence shown here is derived from an EMBL/GenBank/DDBJ whole genome shotgun (WGS) entry which is preliminary data.</text>
</comment>
<dbReference type="AlphaFoldDB" id="A0A140L4M8"/>
<dbReference type="InParanoid" id="A0A140L4M8"/>
<organism evidence="1 2">
    <name type="scientific">Fervidicola ferrireducens</name>
    <dbReference type="NCBI Taxonomy" id="520764"/>
    <lineage>
        <taxon>Bacteria</taxon>
        <taxon>Bacillati</taxon>
        <taxon>Bacillota</taxon>
        <taxon>Clostridia</taxon>
        <taxon>Thermosediminibacterales</taxon>
        <taxon>Thermosediminibacteraceae</taxon>
        <taxon>Fervidicola</taxon>
    </lineage>
</organism>
<dbReference type="STRING" id="520764.AN618_18710"/>
<accession>A0A140L4M8</accession>
<dbReference type="Proteomes" id="UP000070427">
    <property type="component" value="Unassembled WGS sequence"/>
</dbReference>
<dbReference type="SUPFAM" id="SSF46785">
    <property type="entry name" value="Winged helix' DNA-binding domain"/>
    <property type="match status" value="1"/>
</dbReference>
<gene>
    <name evidence="1" type="ORF">AN618_18710</name>
</gene>
<keyword evidence="2" id="KW-1185">Reference proteome</keyword>
<reference evidence="1 2" key="1">
    <citation type="submission" date="2015-12" db="EMBL/GenBank/DDBJ databases">
        <title>Draft genome sequnece of Fervidicola ferrireducens strain Y170.</title>
        <authorList>
            <person name="Patel B.K."/>
        </authorList>
    </citation>
    <scope>NUCLEOTIDE SEQUENCE [LARGE SCALE GENOMIC DNA]</scope>
    <source>
        <strain evidence="1 2">Y170</strain>
    </source>
</reference>
<sequence length="245" mass="26952">MSIPLHEGTGPFSGTADGLMQAKIVSYGRSYGIITSESDAKVLKALALLKAASRHQIGEYTGLSQHALKTSMPRLLKLGFIDAIETGRTPPIYVLGPEGLILFKKKAEEWHILKAFRIAAANQLFLKLRPVLSGAVSYEVEPHQGLTASIKAGDTEFGVISPRVWPGEVDWCRDMVDIAPEEVRLVIVAGSKTLAEECCRVIKSPRPIRFTWDGLLKDGAVFYKKKGNFLVQAEDFRLTEKSEVV</sequence>
<protein>
    <submittedName>
        <fullName evidence="1">Uncharacterized protein</fullName>
    </submittedName>
</protein>
<evidence type="ECO:0000313" key="2">
    <source>
        <dbReference type="Proteomes" id="UP000070427"/>
    </source>
</evidence>
<evidence type="ECO:0000313" key="1">
    <source>
        <dbReference type="EMBL" id="KXG75503.1"/>
    </source>
</evidence>
<dbReference type="EMBL" id="LOED01000026">
    <property type="protein sequence ID" value="KXG75503.1"/>
    <property type="molecule type" value="Genomic_DNA"/>
</dbReference>
<dbReference type="InterPro" id="IPR036390">
    <property type="entry name" value="WH_DNA-bd_sf"/>
</dbReference>
<proteinExistence type="predicted"/>
<name>A0A140L4M8_9FIRM</name>